<name>A0ABS9TZM2_9MICC</name>
<dbReference type="Proteomes" id="UP001202922">
    <property type="component" value="Unassembled WGS sequence"/>
</dbReference>
<dbReference type="EMBL" id="JAKZBV010000001">
    <property type="protein sequence ID" value="MCH6469873.1"/>
    <property type="molecule type" value="Genomic_DNA"/>
</dbReference>
<accession>A0ABS9TZM2</accession>
<gene>
    <name evidence="1" type="ORF">L0M17_07725</name>
</gene>
<dbReference type="RefSeq" id="WP_241053344.1">
    <property type="nucleotide sequence ID" value="NZ_JAKZBV010000001.1"/>
</dbReference>
<comment type="caution">
    <text evidence="1">The sequence shown here is derived from an EMBL/GenBank/DDBJ whole genome shotgun (WGS) entry which is preliminary data.</text>
</comment>
<proteinExistence type="predicted"/>
<organism evidence="1 2">
    <name type="scientific">Sinomonas terrae</name>
    <dbReference type="NCBI Taxonomy" id="2908838"/>
    <lineage>
        <taxon>Bacteria</taxon>
        <taxon>Bacillati</taxon>
        <taxon>Actinomycetota</taxon>
        <taxon>Actinomycetes</taxon>
        <taxon>Micrococcales</taxon>
        <taxon>Micrococcaceae</taxon>
        <taxon>Sinomonas</taxon>
    </lineage>
</organism>
<evidence type="ECO:0000313" key="1">
    <source>
        <dbReference type="EMBL" id="MCH6469873.1"/>
    </source>
</evidence>
<evidence type="ECO:0000313" key="2">
    <source>
        <dbReference type="Proteomes" id="UP001202922"/>
    </source>
</evidence>
<keyword evidence="2" id="KW-1185">Reference proteome</keyword>
<sequence length="90" mass="9902">MTPADRHRFGSHTEGITLDLRWRPPAAPLKERLRSLARRAIIGGPDPYSPNEMVPQTGFDAAVDLLRDGDADGPALAFDRLGYDCRLGMV</sequence>
<reference evidence="1 2" key="1">
    <citation type="submission" date="2022-03" db="EMBL/GenBank/DDBJ databases">
        <title>Sinomonas sp. isolated from a soil.</title>
        <authorList>
            <person name="Han J."/>
            <person name="Kim D.-U."/>
        </authorList>
    </citation>
    <scope>NUCLEOTIDE SEQUENCE [LARGE SCALE GENOMIC DNA]</scope>
    <source>
        <strain evidence="1 2">5-5</strain>
    </source>
</reference>
<protein>
    <submittedName>
        <fullName evidence="1">Uncharacterized protein</fullName>
    </submittedName>
</protein>